<evidence type="ECO:0000313" key="3">
    <source>
        <dbReference type="Proteomes" id="UP000464658"/>
    </source>
</evidence>
<dbReference type="GO" id="GO:0008408">
    <property type="term" value="F:3'-5' exonuclease activity"/>
    <property type="evidence" value="ECO:0007669"/>
    <property type="project" value="InterPro"/>
</dbReference>
<dbReference type="InterPro" id="IPR029460">
    <property type="entry name" value="DNAPol_HHH"/>
</dbReference>
<dbReference type="GO" id="GO:0006260">
    <property type="term" value="P:DNA replication"/>
    <property type="evidence" value="ECO:0007669"/>
    <property type="project" value="InterPro"/>
</dbReference>
<organism evidence="2 3">
    <name type="scientific">Bacillus safensis</name>
    <dbReference type="NCBI Taxonomy" id="561879"/>
    <lineage>
        <taxon>Bacteria</taxon>
        <taxon>Bacillati</taxon>
        <taxon>Bacillota</taxon>
        <taxon>Bacilli</taxon>
        <taxon>Bacillales</taxon>
        <taxon>Bacillaceae</taxon>
        <taxon>Bacillus</taxon>
    </lineage>
</organism>
<proteinExistence type="predicted"/>
<dbReference type="EMBL" id="AP021906">
    <property type="protein sequence ID" value="BBP91502.1"/>
    <property type="molecule type" value="Genomic_DNA"/>
</dbReference>
<dbReference type="Gene3D" id="1.10.150.870">
    <property type="match status" value="1"/>
</dbReference>
<name>A0A5S9MFV3_BACIA</name>
<evidence type="ECO:0000259" key="1">
    <source>
        <dbReference type="Pfam" id="PF14579"/>
    </source>
</evidence>
<dbReference type="Pfam" id="PF14579">
    <property type="entry name" value="HHH_6"/>
    <property type="match status" value="1"/>
</dbReference>
<dbReference type="PANTHER" id="PTHR32294:SF0">
    <property type="entry name" value="DNA POLYMERASE III SUBUNIT ALPHA"/>
    <property type="match status" value="1"/>
</dbReference>
<dbReference type="Proteomes" id="UP000464658">
    <property type="component" value="Chromosome"/>
</dbReference>
<feature type="domain" description="DNA polymerase helix-hairpin-helix motif" evidence="1">
    <location>
        <begin position="2"/>
        <end position="55"/>
    </location>
</feature>
<dbReference type="PANTHER" id="PTHR32294">
    <property type="entry name" value="DNA POLYMERASE III SUBUNIT ALPHA"/>
    <property type="match status" value="1"/>
</dbReference>
<reference evidence="2 3" key="1">
    <citation type="submission" date="2019-12" db="EMBL/GenBank/DDBJ databases">
        <title>Full genome sequence of a Bacillus safensis strain isolated from commercially available natto in Indonesia.</title>
        <authorList>
            <person name="Yoshida M."/>
            <person name="Uomi M."/>
            <person name="Waturangi D."/>
            <person name="Ekaputri J.J."/>
            <person name="Setiamarga D.H.E."/>
        </authorList>
    </citation>
    <scope>NUCLEOTIDE SEQUENCE [LARGE SCALE GENOMIC DNA]</scope>
    <source>
        <strain evidence="2 3">IDN1</strain>
    </source>
</reference>
<dbReference type="AlphaFoldDB" id="A0A5S9MFV3"/>
<evidence type="ECO:0000313" key="2">
    <source>
        <dbReference type="EMBL" id="BBP91502.1"/>
    </source>
</evidence>
<dbReference type="InterPro" id="IPR004805">
    <property type="entry name" value="DnaE2/DnaE/PolC"/>
</dbReference>
<protein>
    <recommendedName>
        <fullName evidence="1">DNA polymerase helix-hairpin-helix motif domain-containing protein</fullName>
    </recommendedName>
</protein>
<gene>
    <name evidence="2" type="ORF">BsIDN1_51200</name>
</gene>
<accession>A0A5S9MFV3</accession>
<sequence length="86" mass="9765">MSAVKDIYRARQEKPFEDLFDFCARVSPKSVNRKTIEALIFSGAMDEFYPNRASLLASIDIALDHVSFFFKSRGSAGLSWGYNLLH</sequence>